<reference evidence="2" key="1">
    <citation type="submission" date="2023-07" db="EMBL/GenBank/DDBJ databases">
        <authorList>
            <person name="Colorado M.A."/>
            <person name="Villamil L.M."/>
            <person name="Melo J.F."/>
            <person name="Rodriguez J.A."/>
            <person name="Ruiz R.Y."/>
        </authorList>
    </citation>
    <scope>NUCLEOTIDE SEQUENCE [LARGE SCALE GENOMIC DNA]</scope>
    <source>
        <strain evidence="2">C33</strain>
    </source>
</reference>
<dbReference type="RefSeq" id="WP_320312834.1">
    <property type="nucleotide sequence ID" value="NZ_JAVIKH010000002.1"/>
</dbReference>
<keyword evidence="2" id="KW-1185">Reference proteome</keyword>
<comment type="caution">
    <text evidence="1">The sequence shown here is derived from an EMBL/GenBank/DDBJ whole genome shotgun (WGS) entry which is preliminary data.</text>
</comment>
<protein>
    <submittedName>
        <fullName evidence="1">FeoB-associated Cys-rich membrane protein</fullName>
    </submittedName>
</protein>
<dbReference type="EMBL" id="JAVIKH010000002">
    <property type="protein sequence ID" value="MDX8335433.1"/>
    <property type="molecule type" value="Genomic_DNA"/>
</dbReference>
<dbReference type="Pfam" id="PF12669">
    <property type="entry name" value="FeoB_associated"/>
    <property type="match status" value="1"/>
</dbReference>
<evidence type="ECO:0000313" key="2">
    <source>
        <dbReference type="Proteomes" id="UP001279681"/>
    </source>
</evidence>
<proteinExistence type="predicted"/>
<evidence type="ECO:0000313" key="1">
    <source>
        <dbReference type="EMBL" id="MDX8335433.1"/>
    </source>
</evidence>
<sequence length="49" mass="5497">MKTLILFIIVFLIAVIALKSIYKMLKGESGCSCSKEKGKNCSFKDKCKH</sequence>
<gene>
    <name evidence="1" type="ORF">RFV38_02795</name>
</gene>
<organism evidence="1 2">
    <name type="scientific">Candidatus Cetobacterium colombiensis</name>
    <dbReference type="NCBI Taxonomy" id="3073100"/>
    <lineage>
        <taxon>Bacteria</taxon>
        <taxon>Fusobacteriati</taxon>
        <taxon>Fusobacteriota</taxon>
        <taxon>Fusobacteriia</taxon>
        <taxon>Fusobacteriales</taxon>
        <taxon>Fusobacteriaceae</taxon>
        <taxon>Cetobacterium</taxon>
    </lineage>
</organism>
<name>A0ABU4W7D1_9FUSO</name>
<dbReference type="Proteomes" id="UP001279681">
    <property type="component" value="Unassembled WGS sequence"/>
</dbReference>
<accession>A0ABU4W7D1</accession>